<reference evidence="2 3" key="4">
    <citation type="journal article" date="2011" name="BMC Genomics">
        <title>RNA-Seq improves annotation of protein-coding genes in the cucumber genome.</title>
        <authorList>
            <person name="Li Z."/>
            <person name="Zhang Z."/>
            <person name="Yan P."/>
            <person name="Huang S."/>
            <person name="Fei Z."/>
            <person name="Lin K."/>
        </authorList>
    </citation>
    <scope>NUCLEOTIDE SEQUENCE [LARGE SCALE GENOMIC DNA]</scope>
    <source>
        <strain evidence="3">cv. 9930</strain>
    </source>
</reference>
<dbReference type="Proteomes" id="UP000029981">
    <property type="component" value="Chromosome 3"/>
</dbReference>
<reference evidence="2 3" key="2">
    <citation type="journal article" date="2009" name="PLoS ONE">
        <title>An integrated genetic and cytogenetic map of the cucumber genome.</title>
        <authorList>
            <person name="Ren Y."/>
            <person name="Zhang Z."/>
            <person name="Liu J."/>
            <person name="Staub J.E."/>
            <person name="Han Y."/>
            <person name="Cheng Z."/>
            <person name="Li X."/>
            <person name="Lu J."/>
            <person name="Miao H."/>
            <person name="Kang H."/>
            <person name="Xie B."/>
            <person name="Gu X."/>
            <person name="Wang X."/>
            <person name="Du Y."/>
            <person name="Jin W."/>
            <person name="Huang S."/>
        </authorList>
    </citation>
    <scope>NUCLEOTIDE SEQUENCE [LARGE SCALE GENOMIC DNA]</scope>
    <source>
        <strain evidence="3">cv. 9930</strain>
    </source>
</reference>
<sequence>MLRSMNQGATDLLLISLVCILITSTSDSSSILVLPVLPDWLILFLWNIFLPGIDISCRSLFAYDGQILK</sequence>
<accession>A0A0A0L4W5</accession>
<dbReference type="EMBL" id="CM002924">
    <property type="protein sequence ID" value="KGN56803.1"/>
    <property type="molecule type" value="Genomic_DNA"/>
</dbReference>
<proteinExistence type="predicted"/>
<reference evidence="2 3" key="1">
    <citation type="journal article" date="2009" name="Nat. Genet.">
        <title>The genome of the cucumber, Cucumis sativus L.</title>
        <authorList>
            <person name="Huang S."/>
            <person name="Li R."/>
            <person name="Zhang Z."/>
            <person name="Li L."/>
            <person name="Gu X."/>
            <person name="Fan W."/>
            <person name="Lucas W.J."/>
            <person name="Wang X."/>
            <person name="Xie B."/>
            <person name="Ni P."/>
            <person name="Ren Y."/>
            <person name="Zhu H."/>
            <person name="Li J."/>
            <person name="Lin K."/>
            <person name="Jin W."/>
            <person name="Fei Z."/>
            <person name="Li G."/>
            <person name="Staub J."/>
            <person name="Kilian A."/>
            <person name="van der Vossen E.A."/>
            <person name="Wu Y."/>
            <person name="Guo J."/>
            <person name="He J."/>
            <person name="Jia Z."/>
            <person name="Ren Y."/>
            <person name="Tian G."/>
            <person name="Lu Y."/>
            <person name="Ruan J."/>
            <person name="Qian W."/>
            <person name="Wang M."/>
            <person name="Huang Q."/>
            <person name="Li B."/>
            <person name="Xuan Z."/>
            <person name="Cao J."/>
            <person name="Asan"/>
            <person name="Wu Z."/>
            <person name="Zhang J."/>
            <person name="Cai Q."/>
            <person name="Bai Y."/>
            <person name="Zhao B."/>
            <person name="Han Y."/>
            <person name="Li Y."/>
            <person name="Li X."/>
            <person name="Wang S."/>
            <person name="Shi Q."/>
            <person name="Liu S."/>
            <person name="Cho W.K."/>
            <person name="Kim J.Y."/>
            <person name="Xu Y."/>
            <person name="Heller-Uszynska K."/>
            <person name="Miao H."/>
            <person name="Cheng Z."/>
            <person name="Zhang S."/>
            <person name="Wu J."/>
            <person name="Yang Y."/>
            <person name="Kang H."/>
            <person name="Li M."/>
            <person name="Liang H."/>
            <person name="Ren X."/>
            <person name="Shi Z."/>
            <person name="Wen M."/>
            <person name="Jian M."/>
            <person name="Yang H."/>
            <person name="Zhang G."/>
            <person name="Yang Z."/>
            <person name="Chen R."/>
            <person name="Liu S."/>
            <person name="Li J."/>
            <person name="Ma L."/>
            <person name="Liu H."/>
            <person name="Zhou Y."/>
            <person name="Zhao J."/>
            <person name="Fang X."/>
            <person name="Li G."/>
            <person name="Fang L."/>
            <person name="Li Y."/>
            <person name="Liu D."/>
            <person name="Zheng H."/>
            <person name="Zhang Y."/>
            <person name="Qin N."/>
            <person name="Li Z."/>
            <person name="Yang G."/>
            <person name="Yang S."/>
            <person name="Bolund L."/>
            <person name="Kristiansen K."/>
            <person name="Zheng H."/>
            <person name="Li S."/>
            <person name="Zhang X."/>
            <person name="Yang H."/>
            <person name="Wang J."/>
            <person name="Sun R."/>
            <person name="Zhang B."/>
            <person name="Jiang S."/>
            <person name="Wang J."/>
            <person name="Du Y."/>
            <person name="Li S."/>
        </authorList>
    </citation>
    <scope>NUCLEOTIDE SEQUENCE [LARGE SCALE GENOMIC DNA]</scope>
    <source>
        <strain evidence="3">cv. 9930</strain>
    </source>
</reference>
<keyword evidence="1" id="KW-0472">Membrane</keyword>
<keyword evidence="1" id="KW-0812">Transmembrane</keyword>
<reference evidence="2 3" key="3">
    <citation type="journal article" date="2010" name="BMC Genomics">
        <title>Transcriptome sequencing and comparative analysis of cucumber flowers with different sex types.</title>
        <authorList>
            <person name="Guo S."/>
            <person name="Zheng Y."/>
            <person name="Joung J.G."/>
            <person name="Liu S."/>
            <person name="Zhang Z."/>
            <person name="Crasta O.R."/>
            <person name="Sobral B.W."/>
            <person name="Xu Y."/>
            <person name="Huang S."/>
            <person name="Fei Z."/>
        </authorList>
    </citation>
    <scope>NUCLEOTIDE SEQUENCE [LARGE SCALE GENOMIC DNA]</scope>
    <source>
        <strain evidence="3">cv. 9930</strain>
    </source>
</reference>
<dbReference type="Gramene" id="KGN56803">
    <property type="protein sequence ID" value="KGN56803"/>
    <property type="gene ID" value="Csa_3G134520"/>
</dbReference>
<gene>
    <name evidence="2" type="ORF">Csa_3G134520</name>
</gene>
<name>A0A0A0L4W5_CUCSA</name>
<keyword evidence="1" id="KW-1133">Transmembrane helix</keyword>
<evidence type="ECO:0000313" key="2">
    <source>
        <dbReference type="EMBL" id="KGN56803.1"/>
    </source>
</evidence>
<organism evidence="2 3">
    <name type="scientific">Cucumis sativus</name>
    <name type="common">Cucumber</name>
    <dbReference type="NCBI Taxonomy" id="3659"/>
    <lineage>
        <taxon>Eukaryota</taxon>
        <taxon>Viridiplantae</taxon>
        <taxon>Streptophyta</taxon>
        <taxon>Embryophyta</taxon>
        <taxon>Tracheophyta</taxon>
        <taxon>Spermatophyta</taxon>
        <taxon>Magnoliopsida</taxon>
        <taxon>eudicotyledons</taxon>
        <taxon>Gunneridae</taxon>
        <taxon>Pentapetalae</taxon>
        <taxon>rosids</taxon>
        <taxon>fabids</taxon>
        <taxon>Cucurbitales</taxon>
        <taxon>Cucurbitaceae</taxon>
        <taxon>Benincaseae</taxon>
        <taxon>Cucumis</taxon>
    </lineage>
</organism>
<evidence type="ECO:0000256" key="1">
    <source>
        <dbReference type="SAM" id="Phobius"/>
    </source>
</evidence>
<protein>
    <submittedName>
        <fullName evidence="2">Uncharacterized protein</fullName>
    </submittedName>
</protein>
<keyword evidence="3" id="KW-1185">Reference proteome</keyword>
<evidence type="ECO:0000313" key="3">
    <source>
        <dbReference type="Proteomes" id="UP000029981"/>
    </source>
</evidence>
<dbReference type="AlphaFoldDB" id="A0A0A0L4W5"/>
<feature type="transmembrane region" description="Helical" evidence="1">
    <location>
        <begin position="44"/>
        <end position="63"/>
    </location>
</feature>